<evidence type="ECO:0000313" key="4">
    <source>
        <dbReference type="EMBL" id="SUJ17230.1"/>
    </source>
</evidence>
<feature type="domain" description="Glycosyl transferase family 1" evidence="1">
    <location>
        <begin position="195"/>
        <end position="358"/>
    </location>
</feature>
<dbReference type="Gene3D" id="3.40.50.2000">
    <property type="entry name" value="Glycogen Phosphorylase B"/>
    <property type="match status" value="2"/>
</dbReference>
<evidence type="ECO:0000313" key="6">
    <source>
        <dbReference type="Proteomes" id="UP000321598"/>
    </source>
</evidence>
<feature type="domain" description="Glycosyltransferase subfamily 4-like N-terminal" evidence="2">
    <location>
        <begin position="2"/>
        <end position="134"/>
    </location>
</feature>
<dbReference type="CDD" id="cd03808">
    <property type="entry name" value="GT4_CapM-like"/>
    <property type="match status" value="1"/>
</dbReference>
<dbReference type="RefSeq" id="WP_103387790.1">
    <property type="nucleotide sequence ID" value="NZ_BKAV01000020.1"/>
</dbReference>
<dbReference type="STRING" id="1212545.SARL_03526"/>
<name>A0A380CBW4_9STAP</name>
<protein>
    <submittedName>
        <fullName evidence="3">Glycosyl transferase family 1</fullName>
    </submittedName>
    <submittedName>
        <fullName evidence="4">Putative capsular polysaccharide biosynthesis protein</fullName>
        <ecNumber evidence="4">2.4.1.21</ecNumber>
    </submittedName>
</protein>
<gene>
    <name evidence="4" type="primary">glgA</name>
    <name evidence="4" type="ORF">NCTC12413_01123</name>
    <name evidence="3" type="ORF">SAR03_18000</name>
</gene>
<dbReference type="PANTHER" id="PTHR45947:SF15">
    <property type="entry name" value="TEICHURONIC ACID BIOSYNTHESIS GLYCOSYLTRANSFERASE TUAC-RELATED"/>
    <property type="match status" value="1"/>
</dbReference>
<reference evidence="4 5" key="1">
    <citation type="submission" date="2018-06" db="EMBL/GenBank/DDBJ databases">
        <authorList>
            <consortium name="Pathogen Informatics"/>
            <person name="Doyle S."/>
        </authorList>
    </citation>
    <scope>NUCLEOTIDE SEQUENCE [LARGE SCALE GENOMIC DNA]</scope>
    <source>
        <strain evidence="4 5">NCTC12413</strain>
    </source>
</reference>
<keyword evidence="4" id="KW-0808">Transferase</keyword>
<dbReference type="AlphaFoldDB" id="A0A380CBW4"/>
<evidence type="ECO:0000313" key="3">
    <source>
        <dbReference type="EMBL" id="GEQ00763.1"/>
    </source>
</evidence>
<dbReference type="InterPro" id="IPR050194">
    <property type="entry name" value="Glycosyltransferase_grp1"/>
</dbReference>
<keyword evidence="6" id="KW-1185">Reference proteome</keyword>
<dbReference type="EC" id="2.4.1.21" evidence="4"/>
<dbReference type="OrthoDB" id="9806653at2"/>
<dbReference type="EMBL" id="UGZE01000001">
    <property type="protein sequence ID" value="SUJ17230.1"/>
    <property type="molecule type" value="Genomic_DNA"/>
</dbReference>
<keyword evidence="4" id="KW-0328">Glycosyltransferase</keyword>
<evidence type="ECO:0000313" key="5">
    <source>
        <dbReference type="Proteomes" id="UP000254956"/>
    </source>
</evidence>
<evidence type="ECO:0000259" key="2">
    <source>
        <dbReference type="Pfam" id="PF13477"/>
    </source>
</evidence>
<dbReference type="SUPFAM" id="SSF53756">
    <property type="entry name" value="UDP-Glycosyltransferase/glycogen phosphorylase"/>
    <property type="match status" value="1"/>
</dbReference>
<dbReference type="GO" id="GO:0009011">
    <property type="term" value="F:alpha-1,4-glucan glucosyltransferase (ADP-glucose donor) activity"/>
    <property type="evidence" value="ECO:0007669"/>
    <property type="project" value="UniProtKB-EC"/>
</dbReference>
<reference evidence="3 6" key="2">
    <citation type="submission" date="2019-07" db="EMBL/GenBank/DDBJ databases">
        <title>Whole genome shotgun sequence of Staphylococcus arlettae NBRC 109765.</title>
        <authorList>
            <person name="Hosoyama A."/>
            <person name="Uohara A."/>
            <person name="Ohji S."/>
            <person name="Ichikawa N."/>
        </authorList>
    </citation>
    <scope>NUCLEOTIDE SEQUENCE [LARGE SCALE GENOMIC DNA]</scope>
    <source>
        <strain evidence="3 6">NBRC 109765</strain>
    </source>
</reference>
<accession>A0A380CBW4</accession>
<dbReference type="Proteomes" id="UP000254956">
    <property type="component" value="Unassembled WGS sequence"/>
</dbReference>
<dbReference type="Pfam" id="PF13477">
    <property type="entry name" value="Glyco_trans_4_2"/>
    <property type="match status" value="1"/>
</dbReference>
<organism evidence="4 5">
    <name type="scientific">Staphylococcus arlettae</name>
    <dbReference type="NCBI Taxonomy" id="29378"/>
    <lineage>
        <taxon>Bacteria</taxon>
        <taxon>Bacillati</taxon>
        <taxon>Bacillota</taxon>
        <taxon>Bacilli</taxon>
        <taxon>Bacillales</taxon>
        <taxon>Staphylococcaceae</taxon>
        <taxon>Staphylococcus</taxon>
    </lineage>
</organism>
<dbReference type="EMBL" id="BKAV01000020">
    <property type="protein sequence ID" value="GEQ00763.1"/>
    <property type="molecule type" value="Genomic_DNA"/>
</dbReference>
<evidence type="ECO:0000259" key="1">
    <source>
        <dbReference type="Pfam" id="PF00534"/>
    </source>
</evidence>
<dbReference type="Pfam" id="PF00534">
    <property type="entry name" value="Glycos_transf_1"/>
    <property type="match status" value="1"/>
</dbReference>
<proteinExistence type="predicted"/>
<dbReference type="InterPro" id="IPR028098">
    <property type="entry name" value="Glyco_trans_4-like_N"/>
</dbReference>
<dbReference type="InterPro" id="IPR001296">
    <property type="entry name" value="Glyco_trans_1"/>
</dbReference>
<dbReference type="Proteomes" id="UP000321598">
    <property type="component" value="Unassembled WGS sequence"/>
</dbReference>
<sequence>MKILQIAALEVTHTKLLKQLNTTCIEQQYDVHCACYTPQKPQNYFQDNMYFHNIYLPRHINVVTNFISLYKLIQLMKKLRPDVVHVHTPIAAVLGRIAAKIAKVPCIIYTAHGFYFHESMTNFKFQVYFNIEKWIGRWCTDYLFVQSKEDYYVAKKARFLSKKHKNNYVHISNGIDLREEFNYHKMDVAAVSQLQSKLKITQSDIVITFIGRLVKEKGILELLSAFRQINDHRLKLIIIGDLHQSERDQMTIRQLEKYRNENNIIFTGLVHNVNHYLYLSDIFCLPSYREGMPRSILEAMAMKNAIIATDIRGCREEIIDGQHGYLVPTQSSDMIAQRINELITNPHKLKQFQDASYQRVNKKFNELDVVAKQLEIFKIIESSDTSC</sequence>
<dbReference type="PANTHER" id="PTHR45947">
    <property type="entry name" value="SULFOQUINOVOSYL TRANSFERASE SQD2"/>
    <property type="match status" value="1"/>
</dbReference>